<dbReference type="EMBL" id="CP120733">
    <property type="protein sequence ID" value="WFD11935.1"/>
    <property type="molecule type" value="Genomic_DNA"/>
</dbReference>
<keyword evidence="4" id="KW-1185">Reference proteome</keyword>
<dbReference type="Proteomes" id="UP001222800">
    <property type="component" value="Chromosome"/>
</dbReference>
<name>A0ABY8EIU3_9FIRM</name>
<protein>
    <submittedName>
        <fullName evidence="3">PadR family transcriptional regulator</fullName>
    </submittedName>
</protein>
<evidence type="ECO:0000313" key="4">
    <source>
        <dbReference type="Proteomes" id="UP001222800"/>
    </source>
</evidence>
<evidence type="ECO:0000256" key="1">
    <source>
        <dbReference type="SAM" id="Coils"/>
    </source>
</evidence>
<sequence>MEYVILGMLMIKPLTIYEMNSAFKSSISLFYSASYGSIQSAVKKLVKNNLVEFEEKVEKGRNKKVYYVLKEGKEAFFKWMFEEIPLNKLEVTALSKLHFLGLVIQDEGKKQILKNIISQIELGEKELLNLNKELEQIEVDQAYSEILKYQLKTVDYGIGSHSFSKQWFKEILEELEK</sequence>
<gene>
    <name evidence="3" type="ORF">P4S50_07625</name>
</gene>
<dbReference type="InterPro" id="IPR036390">
    <property type="entry name" value="WH_DNA-bd_sf"/>
</dbReference>
<evidence type="ECO:0000259" key="2">
    <source>
        <dbReference type="Pfam" id="PF03551"/>
    </source>
</evidence>
<feature type="domain" description="Transcription regulator PadR N-terminal" evidence="2">
    <location>
        <begin position="5"/>
        <end position="76"/>
    </location>
</feature>
<dbReference type="PANTHER" id="PTHR43252:SF6">
    <property type="entry name" value="NEGATIVE TRANSCRIPTION REGULATOR PADR"/>
    <property type="match status" value="1"/>
</dbReference>
<organism evidence="3 4">
    <name type="scientific">Tepidibacter hydrothermalis</name>
    <dbReference type="NCBI Taxonomy" id="3036126"/>
    <lineage>
        <taxon>Bacteria</taxon>
        <taxon>Bacillati</taxon>
        <taxon>Bacillota</taxon>
        <taxon>Clostridia</taxon>
        <taxon>Peptostreptococcales</taxon>
        <taxon>Peptostreptococcaceae</taxon>
        <taxon>Tepidibacter</taxon>
    </lineage>
</organism>
<keyword evidence="1" id="KW-0175">Coiled coil</keyword>
<dbReference type="PANTHER" id="PTHR43252">
    <property type="entry name" value="TRANSCRIPTIONAL REGULATOR YQJI"/>
    <property type="match status" value="1"/>
</dbReference>
<dbReference type="Gene3D" id="1.10.10.10">
    <property type="entry name" value="Winged helix-like DNA-binding domain superfamily/Winged helix DNA-binding domain"/>
    <property type="match status" value="1"/>
</dbReference>
<dbReference type="Pfam" id="PF03551">
    <property type="entry name" value="PadR"/>
    <property type="match status" value="1"/>
</dbReference>
<dbReference type="InterPro" id="IPR005149">
    <property type="entry name" value="Tscrpt_reg_PadR_N"/>
</dbReference>
<proteinExistence type="predicted"/>
<evidence type="ECO:0000313" key="3">
    <source>
        <dbReference type="EMBL" id="WFD11935.1"/>
    </source>
</evidence>
<dbReference type="SUPFAM" id="SSF46785">
    <property type="entry name" value="Winged helix' DNA-binding domain"/>
    <property type="match status" value="1"/>
</dbReference>
<accession>A0ABY8EIU3</accession>
<reference evidence="3 4" key="1">
    <citation type="submission" date="2023-03" db="EMBL/GenBank/DDBJ databases">
        <title>Complete genome sequence of Tepidibacter sp. SWIR-1, isolated from a deep-sea hydrothermal vent.</title>
        <authorList>
            <person name="Li X."/>
        </authorList>
    </citation>
    <scope>NUCLEOTIDE SEQUENCE [LARGE SCALE GENOMIC DNA]</scope>
    <source>
        <strain evidence="3 4">SWIR-1</strain>
    </source>
</reference>
<feature type="coiled-coil region" evidence="1">
    <location>
        <begin position="113"/>
        <end position="140"/>
    </location>
</feature>
<dbReference type="RefSeq" id="WP_277734159.1">
    <property type="nucleotide sequence ID" value="NZ_CP120733.1"/>
</dbReference>
<dbReference type="InterPro" id="IPR036388">
    <property type="entry name" value="WH-like_DNA-bd_sf"/>
</dbReference>